<evidence type="ECO:0000313" key="2">
    <source>
        <dbReference type="EMBL" id="CDO69847.1"/>
    </source>
</evidence>
<dbReference type="Pfam" id="PF02353">
    <property type="entry name" value="CMAS"/>
    <property type="match status" value="2"/>
</dbReference>
<dbReference type="SUPFAM" id="SSF53335">
    <property type="entry name" value="S-adenosyl-L-methionine-dependent methyltransferases"/>
    <property type="match status" value="1"/>
</dbReference>
<sequence>MSGILNAAYTASSLLIKSPLCAAAEKAATALLHSISNGCLVIHTPSRTYRFGQHNPNDPLKAPTAQLTVHNAVFWLRLCAIGDLGFAEAYMYGEIDCEDLVNVFLVFLANRDQLSAIDSSLFSRLLSRMPHLGLTAHIVNTLANARKNISAHYDISNNMFMGQSPPSSSSLLVSYVCVASMLIFERTVALPGFLSRDMTYSCAIFPDLDGDLQSPSLQSSPRASTPSLTGSSTPSTLAGSEDPPKGFALDALHLFSASERTDRQADVDPASDPLEAAQYRKLRHIIRKADIRPGHRVLEIGSGWGALAILITSTIPHTTVDTLTLSTQQAELARARAAAAGVADRVHVHLMDYRSMPREWEGAFDRLVSVEMVEAVGREYMETYWAKIDWALNKETGVGVVQGITIPEARESVASRLLMTVPDEHRCQASSSTLAKWTLSGNGYVARTPPSNAHPDASLPTSADLPFHRVSARPAPYGRPDAVHTLTHRAASVFPGGFLPTLTFLVDTLARGSQGRLVVDAVENIGPHYARTLREWRRRFEARFEDVIVPALRAEYPGVMGLDDGKARAEIEVFRRKWIYYYCYCEVGFTTRRLGDHIITFTREGNVEYGCQVYE</sequence>
<feature type="compositionally biased region" description="Low complexity" evidence="1">
    <location>
        <begin position="223"/>
        <end position="240"/>
    </location>
</feature>
<dbReference type="InterPro" id="IPR029063">
    <property type="entry name" value="SAM-dependent_MTases_sf"/>
</dbReference>
<dbReference type="HOGENOM" id="CLU_026434_0_0_1"/>
<dbReference type="InterPro" id="IPR050723">
    <property type="entry name" value="CFA/CMAS"/>
</dbReference>
<feature type="region of interest" description="Disordered" evidence="1">
    <location>
        <begin position="214"/>
        <end position="242"/>
    </location>
</feature>
<accession>A0A060S5X3</accession>
<proteinExistence type="predicted"/>
<dbReference type="Proteomes" id="UP000029665">
    <property type="component" value="Unassembled WGS sequence"/>
</dbReference>
<dbReference type="EMBL" id="CCBP010000057">
    <property type="protein sequence ID" value="CDO69847.1"/>
    <property type="molecule type" value="Genomic_DNA"/>
</dbReference>
<keyword evidence="3" id="KW-1185">Reference proteome</keyword>
<organism evidence="2 3">
    <name type="scientific">Pycnoporus cinnabarinus</name>
    <name type="common">Cinnabar-red polypore</name>
    <name type="synonym">Trametes cinnabarina</name>
    <dbReference type="NCBI Taxonomy" id="5643"/>
    <lineage>
        <taxon>Eukaryota</taxon>
        <taxon>Fungi</taxon>
        <taxon>Dikarya</taxon>
        <taxon>Basidiomycota</taxon>
        <taxon>Agaricomycotina</taxon>
        <taxon>Agaricomycetes</taxon>
        <taxon>Polyporales</taxon>
        <taxon>Polyporaceae</taxon>
        <taxon>Trametes</taxon>
    </lineage>
</organism>
<comment type="caution">
    <text evidence="2">The sequence shown here is derived from an EMBL/GenBank/DDBJ whole genome shotgun (WGS) entry which is preliminary data.</text>
</comment>
<dbReference type="STRING" id="5643.A0A060S5X3"/>
<evidence type="ECO:0000256" key="1">
    <source>
        <dbReference type="SAM" id="MobiDB-lite"/>
    </source>
</evidence>
<gene>
    <name evidence="2" type="ORF">BN946_scf184884.g6</name>
</gene>
<dbReference type="OrthoDB" id="8300214at2759"/>
<protein>
    <recommendedName>
        <fullName evidence="4">Cyclopropane-fatty-acyl-phospholipid synthase</fullName>
    </recommendedName>
</protein>
<evidence type="ECO:0008006" key="4">
    <source>
        <dbReference type="Google" id="ProtNLM"/>
    </source>
</evidence>
<dbReference type="PANTHER" id="PTHR43667:SF2">
    <property type="entry name" value="FATTY ACID C-METHYL TRANSFERASE"/>
    <property type="match status" value="1"/>
</dbReference>
<dbReference type="OMA" id="FHRYDDF"/>
<dbReference type="AlphaFoldDB" id="A0A060S5X3"/>
<reference evidence="2" key="1">
    <citation type="submission" date="2014-01" db="EMBL/GenBank/DDBJ databases">
        <title>The genome of the white-rot fungus Pycnoporus cinnabarinus: a basidiomycete model with a versatile arsenal for lignocellulosic biomass breakdown.</title>
        <authorList>
            <person name="Levasseur A."/>
            <person name="Lomascolo A."/>
            <person name="Ruiz-Duenas F.J."/>
            <person name="Uzan E."/>
            <person name="Piumi F."/>
            <person name="Kues U."/>
            <person name="Ram A.F.J."/>
            <person name="Murat C."/>
            <person name="Haon M."/>
            <person name="Benoit I."/>
            <person name="Arfi Y."/>
            <person name="Chevret D."/>
            <person name="Drula E."/>
            <person name="Kwon M.J."/>
            <person name="Gouret P."/>
            <person name="Lesage-Meessen L."/>
            <person name="Lombard V."/>
            <person name="Mariette J."/>
            <person name="Noirot C."/>
            <person name="Park J."/>
            <person name="Patyshakuliyeva A."/>
            <person name="Wieneger R.A.B."/>
            <person name="Wosten H.A.B."/>
            <person name="Martin F."/>
            <person name="Coutinho P.M."/>
            <person name="de Vries R."/>
            <person name="Martinez A.T."/>
            <person name="Klopp C."/>
            <person name="Pontarotti P."/>
            <person name="Henrissat B."/>
            <person name="Record E."/>
        </authorList>
    </citation>
    <scope>NUCLEOTIDE SEQUENCE [LARGE SCALE GENOMIC DNA]</scope>
    <source>
        <strain evidence="2">BRFM137</strain>
    </source>
</reference>
<dbReference type="PANTHER" id="PTHR43667">
    <property type="entry name" value="CYCLOPROPANE-FATTY-ACYL-PHOSPHOLIPID SYNTHASE"/>
    <property type="match status" value="1"/>
</dbReference>
<evidence type="ECO:0000313" key="3">
    <source>
        <dbReference type="Proteomes" id="UP000029665"/>
    </source>
</evidence>
<name>A0A060S5X3_PYCCI</name>
<dbReference type="Gene3D" id="3.40.50.150">
    <property type="entry name" value="Vaccinia Virus protein VP39"/>
    <property type="match status" value="1"/>
</dbReference>